<feature type="region of interest" description="Disordered" evidence="1">
    <location>
        <begin position="67"/>
        <end position="92"/>
    </location>
</feature>
<reference evidence="2 3" key="1">
    <citation type="journal article" date="2021" name="BMC Genomics">
        <title>Datura genome reveals duplications of psychoactive alkaloid biosynthetic genes and high mutation rate following tissue culture.</title>
        <authorList>
            <person name="Rajewski A."/>
            <person name="Carter-House D."/>
            <person name="Stajich J."/>
            <person name="Litt A."/>
        </authorList>
    </citation>
    <scope>NUCLEOTIDE SEQUENCE [LARGE SCALE GENOMIC DNA]</scope>
    <source>
        <strain evidence="2">AR-01</strain>
    </source>
</reference>
<comment type="caution">
    <text evidence="2">The sequence shown here is derived from an EMBL/GenBank/DDBJ whole genome shotgun (WGS) entry which is preliminary data.</text>
</comment>
<feature type="region of interest" description="Disordered" evidence="1">
    <location>
        <begin position="1"/>
        <end position="21"/>
    </location>
</feature>
<evidence type="ECO:0000256" key="1">
    <source>
        <dbReference type="SAM" id="MobiDB-lite"/>
    </source>
</evidence>
<name>A0ABS8SU41_DATST</name>
<sequence length="92" mass="10446">MRQVLRFSRETTLGDGGGQRPVRLKMDRRLWYHGFDDEDDGHQPSEGPSYVPWQLCLSIPDMMVDSTNCRGSDGSSFPPSLRASQDPFRAKD</sequence>
<gene>
    <name evidence="2" type="ORF">HAX54_048348</name>
</gene>
<keyword evidence="3" id="KW-1185">Reference proteome</keyword>
<dbReference type="Proteomes" id="UP000823775">
    <property type="component" value="Unassembled WGS sequence"/>
</dbReference>
<organism evidence="2 3">
    <name type="scientific">Datura stramonium</name>
    <name type="common">Jimsonweed</name>
    <name type="synonym">Common thornapple</name>
    <dbReference type="NCBI Taxonomy" id="4076"/>
    <lineage>
        <taxon>Eukaryota</taxon>
        <taxon>Viridiplantae</taxon>
        <taxon>Streptophyta</taxon>
        <taxon>Embryophyta</taxon>
        <taxon>Tracheophyta</taxon>
        <taxon>Spermatophyta</taxon>
        <taxon>Magnoliopsida</taxon>
        <taxon>eudicotyledons</taxon>
        <taxon>Gunneridae</taxon>
        <taxon>Pentapetalae</taxon>
        <taxon>asterids</taxon>
        <taxon>lamiids</taxon>
        <taxon>Solanales</taxon>
        <taxon>Solanaceae</taxon>
        <taxon>Solanoideae</taxon>
        <taxon>Datureae</taxon>
        <taxon>Datura</taxon>
    </lineage>
</organism>
<evidence type="ECO:0000313" key="2">
    <source>
        <dbReference type="EMBL" id="MCD7462358.1"/>
    </source>
</evidence>
<dbReference type="EMBL" id="JACEIK010000797">
    <property type="protein sequence ID" value="MCD7462358.1"/>
    <property type="molecule type" value="Genomic_DNA"/>
</dbReference>
<feature type="compositionally biased region" description="Polar residues" evidence="1">
    <location>
        <begin position="67"/>
        <end position="78"/>
    </location>
</feature>
<proteinExistence type="predicted"/>
<protein>
    <submittedName>
        <fullName evidence="2">Uncharacterized protein</fullName>
    </submittedName>
</protein>
<accession>A0ABS8SU41</accession>
<evidence type="ECO:0000313" key="3">
    <source>
        <dbReference type="Proteomes" id="UP000823775"/>
    </source>
</evidence>